<evidence type="ECO:0000313" key="2">
    <source>
        <dbReference type="EMBL" id="EFM82451.1"/>
    </source>
</evidence>
<dbReference type="Proteomes" id="UP000004846">
    <property type="component" value="Unassembled WGS sequence"/>
</dbReference>
<feature type="domain" description="DUF4435" evidence="1">
    <location>
        <begin position="35"/>
        <end position="260"/>
    </location>
</feature>
<accession>A0A125W561</accession>
<dbReference type="InterPro" id="IPR029492">
    <property type="entry name" value="DUF4435"/>
</dbReference>
<name>A0A125W561_ENTFL</name>
<evidence type="ECO:0000313" key="3">
    <source>
        <dbReference type="Proteomes" id="UP000004846"/>
    </source>
</evidence>
<dbReference type="RefSeq" id="WP_002402265.1">
    <property type="nucleotide sequence ID" value="NZ_GL454461.1"/>
</dbReference>
<proteinExistence type="predicted"/>
<reference evidence="3" key="1">
    <citation type="submission" date="2010-07" db="EMBL/GenBank/DDBJ databases">
        <authorList>
            <person name="Weinstock G."/>
            <person name="Sodergren E."/>
            <person name="Clifton S."/>
            <person name="Fulton L."/>
            <person name="Fulton B."/>
            <person name="Courtney L."/>
            <person name="Fronick C."/>
            <person name="Harrison M."/>
            <person name="Strong C."/>
            <person name="Farmer C."/>
            <person name="Delahaunty K."/>
            <person name="Markovic C."/>
            <person name="Hall O."/>
            <person name="Minx P."/>
            <person name="Tomlinson C."/>
            <person name="Mitreva M."/>
            <person name="Hou S."/>
            <person name="Chen J."/>
            <person name="Wollam A."/>
            <person name="Pepin K.H."/>
            <person name="Johnson M."/>
            <person name="Bhonagiri V."/>
            <person name="Zhang X."/>
            <person name="Suruliraj S."/>
            <person name="Warren W."/>
            <person name="Chinwalla A."/>
            <person name="Mardis E.R."/>
            <person name="Wilson R.K."/>
        </authorList>
    </citation>
    <scope>NUCLEOTIDE SEQUENCE [LARGE SCALE GENOMIC DNA]</scope>
    <source>
        <strain evidence="3">TX4248</strain>
    </source>
</reference>
<dbReference type="Pfam" id="PF14491">
    <property type="entry name" value="DUF4435"/>
    <property type="match status" value="1"/>
</dbReference>
<sequence>MSDLLTEMKESKNEVFGAVFQEFINEYRHSDYTYFCFIEGEDEKYYHSRFQQYLGKGTYRCYDSNGKKNVLKLYKKLRGNTSYDKLKLMFFVDRDYDFQQSEENDLYVTPCYSIENLYVNMETFQDILSVEFCVKKDTEKFNEYKQLMESIFKSFNEGILEYNALGKIKRENGISNSVLKLSDYPTKYLFKLEEHRLVKHQKYDSTVQEMREKLEVNDIQVDNAKKFFTKRKNFWNDFRGKNQLDIFVSVLKFIKEKENKNIKNENHRIHDGETSGVMKRSIHLTITSNKLTELSQYAITPECLQSFLYSHK</sequence>
<dbReference type="AlphaFoldDB" id="A0A125W561"/>
<protein>
    <recommendedName>
        <fullName evidence="1">DUF4435 domain-containing protein</fullName>
    </recommendedName>
</protein>
<dbReference type="HOGENOM" id="CLU_074112_0_0_9"/>
<dbReference type="EMBL" id="AEBR01000063">
    <property type="protein sequence ID" value="EFM82451.1"/>
    <property type="molecule type" value="Genomic_DNA"/>
</dbReference>
<comment type="caution">
    <text evidence="2">The sequence shown here is derived from an EMBL/GenBank/DDBJ whole genome shotgun (WGS) entry which is preliminary data.</text>
</comment>
<evidence type="ECO:0000259" key="1">
    <source>
        <dbReference type="Pfam" id="PF14491"/>
    </source>
</evidence>
<organism evidence="2 3">
    <name type="scientific">Enterococcus faecalis TX4248</name>
    <dbReference type="NCBI Taxonomy" id="749495"/>
    <lineage>
        <taxon>Bacteria</taxon>
        <taxon>Bacillati</taxon>
        <taxon>Bacillota</taxon>
        <taxon>Bacilli</taxon>
        <taxon>Lactobacillales</taxon>
        <taxon>Enterococcaceae</taxon>
        <taxon>Enterococcus</taxon>
    </lineage>
</organism>
<gene>
    <name evidence="2" type="ORF">HMPREF9498_01866</name>
</gene>